<dbReference type="AlphaFoldDB" id="A0A8H3YF14"/>
<feature type="region of interest" description="Disordered" evidence="1">
    <location>
        <begin position="1"/>
        <end position="25"/>
    </location>
</feature>
<sequence>MAKNPSDLDDSQQEMIDTQRDRSQEFGVQCVWKREGASSAFHGMSNGDSYTEKSSLPTSTYDEAFPQLTARFVSHTPSTKQTTFPRLTSLVSSGDRPSMGTVTPSRTIPEPSISLVESDPDGEETLVAASKCFRVSPARPQKQRPAESQALFLGTSQLLMQMLEIFHKVHRQLDAEDHNSKKLESLMQETVRSYRIRINHSEDGDCSRILLVCGHLRAIAPKAQGQTLGARNAVCLLTDTSVARGNETVLLDRSLADMNELGKAFCRAVVSSSVAAGQDMNQSFSHAHDWKRSKQAAPFEGGKMQPLSLITELREENMWISEVCYVWRRSDRFCL</sequence>
<keyword evidence="3" id="KW-1185">Reference proteome</keyword>
<gene>
    <name evidence="2" type="ORF">NliqN6_3501</name>
</gene>
<proteinExistence type="predicted"/>
<reference evidence="2" key="1">
    <citation type="submission" date="2020-07" db="EMBL/GenBank/DDBJ databases">
        <title>Draft Genome Sequence of a Deep-Sea Yeast, Naganishia (Cryptococcus) liquefaciens strain N6.</title>
        <authorList>
            <person name="Han Y.W."/>
            <person name="Kajitani R."/>
            <person name="Morimoto H."/>
            <person name="Parhat M."/>
            <person name="Tsubouchi H."/>
            <person name="Bakenova O."/>
            <person name="Ogata M."/>
            <person name="Argunhan B."/>
            <person name="Aoki R."/>
            <person name="Kajiwara S."/>
            <person name="Itoh T."/>
            <person name="Iwasaki H."/>
        </authorList>
    </citation>
    <scope>NUCLEOTIDE SEQUENCE</scope>
    <source>
        <strain evidence="2">N6</strain>
    </source>
</reference>
<protein>
    <submittedName>
        <fullName evidence="2">Uncharacterized protein</fullName>
    </submittedName>
</protein>
<name>A0A8H3YF14_9TREE</name>
<comment type="caution">
    <text evidence="2">The sequence shown here is derived from an EMBL/GenBank/DDBJ whole genome shotgun (WGS) entry which is preliminary data.</text>
</comment>
<dbReference type="EMBL" id="BLZA01000021">
    <property type="protein sequence ID" value="GHJ87099.1"/>
    <property type="molecule type" value="Genomic_DNA"/>
</dbReference>
<evidence type="ECO:0000256" key="1">
    <source>
        <dbReference type="SAM" id="MobiDB-lite"/>
    </source>
</evidence>
<evidence type="ECO:0000313" key="3">
    <source>
        <dbReference type="Proteomes" id="UP000620104"/>
    </source>
</evidence>
<evidence type="ECO:0000313" key="2">
    <source>
        <dbReference type="EMBL" id="GHJ87099.1"/>
    </source>
</evidence>
<accession>A0A8H3YF14</accession>
<feature type="region of interest" description="Disordered" evidence="1">
    <location>
        <begin position="89"/>
        <end position="111"/>
    </location>
</feature>
<dbReference type="Proteomes" id="UP000620104">
    <property type="component" value="Unassembled WGS sequence"/>
</dbReference>
<organism evidence="2 3">
    <name type="scientific">Naganishia liquefaciens</name>
    <dbReference type="NCBI Taxonomy" id="104408"/>
    <lineage>
        <taxon>Eukaryota</taxon>
        <taxon>Fungi</taxon>
        <taxon>Dikarya</taxon>
        <taxon>Basidiomycota</taxon>
        <taxon>Agaricomycotina</taxon>
        <taxon>Tremellomycetes</taxon>
        <taxon>Filobasidiales</taxon>
        <taxon>Filobasidiaceae</taxon>
        <taxon>Naganishia</taxon>
    </lineage>
</organism>